<accession>A0A7X0JQW2</accession>
<comment type="caution">
    <text evidence="2">The sequence shown here is derived from an EMBL/GenBank/DDBJ whole genome shotgun (WGS) entry which is preliminary data.</text>
</comment>
<evidence type="ECO:0000313" key="3">
    <source>
        <dbReference type="Proteomes" id="UP000528457"/>
    </source>
</evidence>
<protein>
    <submittedName>
        <fullName evidence="2">Flavorubredoxin</fullName>
    </submittedName>
</protein>
<dbReference type="Proteomes" id="UP000528457">
    <property type="component" value="Unassembled WGS sequence"/>
</dbReference>
<gene>
    <name evidence="2" type="ORF">HNR48_000873</name>
</gene>
<dbReference type="PANTHER" id="PTHR43041">
    <property type="entry name" value="HYDROLASE, METALLO-BETA-LACTAMASE SUPERFAMILY"/>
    <property type="match status" value="1"/>
</dbReference>
<reference evidence="2 3" key="1">
    <citation type="submission" date="2020-08" db="EMBL/GenBank/DDBJ databases">
        <title>Genomic Encyclopedia of Type Strains, Phase IV (KMG-IV): sequencing the most valuable type-strain genomes for metagenomic binning, comparative biology and taxonomic classification.</title>
        <authorList>
            <person name="Goeker M."/>
        </authorList>
    </citation>
    <scope>NUCLEOTIDE SEQUENCE [LARGE SCALE GENOMIC DNA]</scope>
    <source>
        <strain evidence="2 3">DSM 22368</strain>
    </source>
</reference>
<proteinExistence type="predicted"/>
<organism evidence="2 3">
    <name type="scientific">Pseudoteredinibacter isoporae</name>
    <dbReference type="NCBI Taxonomy" id="570281"/>
    <lineage>
        <taxon>Bacteria</taxon>
        <taxon>Pseudomonadati</taxon>
        <taxon>Pseudomonadota</taxon>
        <taxon>Gammaproteobacteria</taxon>
        <taxon>Cellvibrionales</taxon>
        <taxon>Cellvibrionaceae</taxon>
        <taxon>Pseudoteredinibacter</taxon>
    </lineage>
</organism>
<dbReference type="SMART" id="SM00849">
    <property type="entry name" value="Lactamase_B"/>
    <property type="match status" value="1"/>
</dbReference>
<dbReference type="InterPro" id="IPR036866">
    <property type="entry name" value="RibonucZ/Hydroxyglut_hydro"/>
</dbReference>
<dbReference type="EMBL" id="JACHHT010000001">
    <property type="protein sequence ID" value="MBB6520595.1"/>
    <property type="molecule type" value="Genomic_DNA"/>
</dbReference>
<dbReference type="InterPro" id="IPR001279">
    <property type="entry name" value="Metallo-B-lactamas"/>
</dbReference>
<dbReference type="InterPro" id="IPR045761">
    <property type="entry name" value="ODP_dom"/>
</dbReference>
<keyword evidence="3" id="KW-1185">Reference proteome</keyword>
<dbReference type="RefSeq" id="WP_166850792.1">
    <property type="nucleotide sequence ID" value="NZ_JAAONY010000001.1"/>
</dbReference>
<sequence>MNISSKAATVLYRKDNHSCIVFSDLVEGHGVQANQFLIIDENHTALIDPGGDLTYTPLSIEISKHVSLQELDYIFASHQDPDIIASLPRWMMHSHCKVVTPKLWSRFLPHLASNFITDKLSATVDERIIGVPDEGQKIPFGRDHIICLPAHFLHSVGNLNFYDPVSKILFSGDMGASIVDTNASDPVDDFAAHIKLMEGFHRRYMTSNKACRLWAKMVSQLDVQMIVPQHGRPFVGRTMIAQFLKWISSLKCGVDLMSEQNYQVIK</sequence>
<dbReference type="Gene3D" id="3.60.15.10">
    <property type="entry name" value="Ribonuclease Z/Hydroxyacylglutathione hydrolase-like"/>
    <property type="match status" value="1"/>
</dbReference>
<dbReference type="InParanoid" id="A0A7X0JQW2"/>
<evidence type="ECO:0000259" key="1">
    <source>
        <dbReference type="SMART" id="SM00849"/>
    </source>
</evidence>
<name>A0A7X0JQW2_9GAMM</name>
<dbReference type="CDD" id="cd07709">
    <property type="entry name" value="flavodiiron_proteins_MBL-fold"/>
    <property type="match status" value="1"/>
</dbReference>
<dbReference type="PANTHER" id="PTHR43041:SF1">
    <property type="entry name" value="METALLO-BETA-LACTAMASE DOMAIN-CONTAINING PROTEIN"/>
    <property type="match status" value="1"/>
</dbReference>
<dbReference type="SUPFAM" id="SSF56281">
    <property type="entry name" value="Metallo-hydrolase/oxidoreductase"/>
    <property type="match status" value="1"/>
</dbReference>
<dbReference type="Pfam" id="PF19583">
    <property type="entry name" value="ODP"/>
    <property type="match status" value="1"/>
</dbReference>
<feature type="domain" description="Metallo-beta-lactamase" evidence="1">
    <location>
        <begin position="32"/>
        <end position="230"/>
    </location>
</feature>
<evidence type="ECO:0000313" key="2">
    <source>
        <dbReference type="EMBL" id="MBB6520595.1"/>
    </source>
</evidence>
<dbReference type="AlphaFoldDB" id="A0A7X0JQW2"/>